<feature type="domain" description="Protein kinase" evidence="8">
    <location>
        <begin position="48"/>
        <end position="320"/>
    </location>
</feature>
<dbReference type="InterPro" id="IPR008271">
    <property type="entry name" value="Ser/Thr_kinase_AS"/>
</dbReference>
<dbReference type="GO" id="GO:0004674">
    <property type="term" value="F:protein serine/threonine kinase activity"/>
    <property type="evidence" value="ECO:0007669"/>
    <property type="project" value="UniProtKB-KW"/>
</dbReference>
<evidence type="ECO:0000256" key="5">
    <source>
        <dbReference type="ARBA" id="ARBA00022777"/>
    </source>
</evidence>
<evidence type="ECO:0000256" key="6">
    <source>
        <dbReference type="ARBA" id="ARBA00022840"/>
    </source>
</evidence>
<dbReference type="SMART" id="SM00220">
    <property type="entry name" value="S_TKc"/>
    <property type="match status" value="1"/>
</dbReference>
<dbReference type="EMBL" id="CP012159">
    <property type="protein sequence ID" value="AKT36695.1"/>
    <property type="molecule type" value="Genomic_DNA"/>
</dbReference>
<dbReference type="KEGG" id="ccro:CMC5_008160"/>
<evidence type="ECO:0000313" key="9">
    <source>
        <dbReference type="EMBL" id="AKT36695.1"/>
    </source>
</evidence>
<evidence type="ECO:0000259" key="8">
    <source>
        <dbReference type="PROSITE" id="PS50011"/>
    </source>
</evidence>
<dbReference type="FunFam" id="1.10.510.10:FF:000021">
    <property type="entry name" value="Serine/threonine protein kinase"/>
    <property type="match status" value="1"/>
</dbReference>
<dbReference type="Gene3D" id="1.10.510.10">
    <property type="entry name" value="Transferase(Phosphotransferase) domain 1"/>
    <property type="match status" value="1"/>
</dbReference>
<dbReference type="PATRIC" id="fig|52.7.peg.879"/>
<name>A0A0K1E760_CHOCO</name>
<dbReference type="PROSITE" id="PS00108">
    <property type="entry name" value="PROTEIN_KINASE_ST"/>
    <property type="match status" value="1"/>
</dbReference>
<dbReference type="PANTHER" id="PTHR43289:SF6">
    <property type="entry name" value="SERINE_THREONINE-PROTEIN KINASE NEKL-3"/>
    <property type="match status" value="1"/>
</dbReference>
<keyword evidence="4" id="KW-0547">Nucleotide-binding</keyword>
<evidence type="ECO:0000256" key="2">
    <source>
        <dbReference type="ARBA" id="ARBA00022527"/>
    </source>
</evidence>
<dbReference type="EC" id="2.7.11.1" evidence="1"/>
<protein>
    <recommendedName>
        <fullName evidence="1">non-specific serine/threonine protein kinase</fullName>
        <ecNumber evidence="1">2.7.11.1</ecNumber>
    </recommendedName>
</protein>
<keyword evidence="2" id="KW-0723">Serine/threonine-protein kinase</keyword>
<organism evidence="9 10">
    <name type="scientific">Chondromyces crocatus</name>
    <dbReference type="NCBI Taxonomy" id="52"/>
    <lineage>
        <taxon>Bacteria</taxon>
        <taxon>Pseudomonadati</taxon>
        <taxon>Myxococcota</taxon>
        <taxon>Polyangia</taxon>
        <taxon>Polyangiales</taxon>
        <taxon>Polyangiaceae</taxon>
        <taxon>Chondromyces</taxon>
    </lineage>
</organism>
<dbReference type="Proteomes" id="UP000067626">
    <property type="component" value="Chromosome"/>
</dbReference>
<evidence type="ECO:0000256" key="7">
    <source>
        <dbReference type="SAM" id="MobiDB-lite"/>
    </source>
</evidence>
<dbReference type="Pfam" id="PF08308">
    <property type="entry name" value="PEGA"/>
    <property type="match status" value="1"/>
</dbReference>
<reference evidence="9 10" key="1">
    <citation type="submission" date="2015-07" db="EMBL/GenBank/DDBJ databases">
        <title>Genome analysis of myxobacterium Chondromyces crocatus Cm c5 reveals a high potential for natural compound synthesis and the genetic basis for the loss of fruiting body formation.</title>
        <authorList>
            <person name="Zaburannyi N."/>
            <person name="Bunk B."/>
            <person name="Maier J."/>
            <person name="Overmann J."/>
            <person name="Mueller R."/>
        </authorList>
    </citation>
    <scope>NUCLEOTIDE SEQUENCE [LARGE SCALE GENOMIC DNA]</scope>
    <source>
        <strain evidence="9 10">Cm c5</strain>
    </source>
</reference>
<evidence type="ECO:0000313" key="10">
    <source>
        <dbReference type="Proteomes" id="UP000067626"/>
    </source>
</evidence>
<evidence type="ECO:0000256" key="3">
    <source>
        <dbReference type="ARBA" id="ARBA00022679"/>
    </source>
</evidence>
<dbReference type="OrthoDB" id="5481250at2"/>
<feature type="region of interest" description="Disordered" evidence="7">
    <location>
        <begin position="478"/>
        <end position="509"/>
    </location>
</feature>
<accession>A0A0K1E760</accession>
<keyword evidence="10" id="KW-1185">Reference proteome</keyword>
<proteinExistence type="predicted"/>
<dbReference type="STRING" id="52.CMC5_008160"/>
<evidence type="ECO:0000256" key="4">
    <source>
        <dbReference type="ARBA" id="ARBA00022741"/>
    </source>
</evidence>
<dbReference type="PANTHER" id="PTHR43289">
    <property type="entry name" value="MITOGEN-ACTIVATED PROTEIN KINASE KINASE KINASE 20-RELATED"/>
    <property type="match status" value="1"/>
</dbReference>
<feature type="region of interest" description="Disordered" evidence="7">
    <location>
        <begin position="524"/>
        <end position="573"/>
    </location>
</feature>
<dbReference type="GO" id="GO:0005524">
    <property type="term" value="F:ATP binding"/>
    <property type="evidence" value="ECO:0007669"/>
    <property type="project" value="UniProtKB-KW"/>
</dbReference>
<feature type="region of interest" description="Disordered" evidence="7">
    <location>
        <begin position="1"/>
        <end position="32"/>
    </location>
</feature>
<sequence length="573" mass="61734">MSPEEKVAPKPSEPPRTETRAEPRAEPRAEGRAEVVDPLIGKELNGKFKIISMLATGGMGTIYRGEQMPLGRPVAVKVLIPNVTSRQLDPNFHKRFFLEASILAKLQHPNIVTVFDYGRIEDAEGERYFMAMEFLEGETLFRRVRRMGRLPPPEAMRIAKQIARGLREAHKQGVVHRDLKPSNVMLCASEDGEEAVKILDFGLVKVLSDDSEELTQQGAFLGSPRFMSPEQISHGKVDLRTDVYSLGVILYQMLCGKVPFESDKSIQILMAHLQQPVPRMKERNPEVEIPEPLEALVMRCLSKDPEGRPVTMDAFVQQLGECARSIGVSGGFTQAVESLSGITSFRSGTLKALKDAETLPASAEDISIVGATPGRASLPSISGEKGEDKTPAGTVADTSNKKGPMLVAAGLVAAAAVAAFYLFGRGDNPSNATQGATPPPAATPTATEKKVTAFTLMVESLPAGASVTEDGQALGTTPLQLSVQNDQARENPRRITVQKDGYQPYSVVQGPSDESVRIVATLVALAKEEPKPEATSEPRGGSRPRGNVTRPTPPTPTTVKPATPDPPDISLGR</sequence>
<evidence type="ECO:0000256" key="1">
    <source>
        <dbReference type="ARBA" id="ARBA00012513"/>
    </source>
</evidence>
<dbReference type="Gene3D" id="3.30.200.20">
    <property type="entry name" value="Phosphorylase Kinase, domain 1"/>
    <property type="match status" value="1"/>
</dbReference>
<dbReference type="Pfam" id="PF00069">
    <property type="entry name" value="Pkinase"/>
    <property type="match status" value="1"/>
</dbReference>
<dbReference type="AlphaFoldDB" id="A0A0K1E760"/>
<dbReference type="PROSITE" id="PS50011">
    <property type="entry name" value="PROTEIN_KINASE_DOM"/>
    <property type="match status" value="1"/>
</dbReference>
<keyword evidence="5 9" id="KW-0418">Kinase</keyword>
<dbReference type="RefSeq" id="WP_082362230.1">
    <property type="nucleotide sequence ID" value="NZ_CP012159.1"/>
</dbReference>
<keyword evidence="6" id="KW-0067">ATP-binding</keyword>
<dbReference type="SUPFAM" id="SSF56112">
    <property type="entry name" value="Protein kinase-like (PK-like)"/>
    <property type="match status" value="1"/>
</dbReference>
<dbReference type="InterPro" id="IPR013229">
    <property type="entry name" value="PEGA"/>
</dbReference>
<keyword evidence="3 9" id="KW-0808">Transferase</keyword>
<gene>
    <name evidence="9" type="ORF">CMC5_008160</name>
</gene>
<dbReference type="CDD" id="cd14014">
    <property type="entry name" value="STKc_PknB_like"/>
    <property type="match status" value="1"/>
</dbReference>
<dbReference type="InterPro" id="IPR011009">
    <property type="entry name" value="Kinase-like_dom_sf"/>
</dbReference>
<dbReference type="InterPro" id="IPR000719">
    <property type="entry name" value="Prot_kinase_dom"/>
</dbReference>
<feature type="region of interest" description="Disordered" evidence="7">
    <location>
        <begin position="373"/>
        <end position="397"/>
    </location>
</feature>
<feature type="compositionally biased region" description="Basic and acidic residues" evidence="7">
    <location>
        <begin position="526"/>
        <end position="536"/>
    </location>
</feature>